<protein>
    <recommendedName>
        <fullName evidence="4">Helix-turn-helix DNA binding domain protein</fullName>
    </recommendedName>
</protein>
<name>A0ABP5AEW2_9ACTN</name>
<evidence type="ECO:0000313" key="2">
    <source>
        <dbReference type="EMBL" id="GAA1909236.1"/>
    </source>
</evidence>
<proteinExistence type="predicted"/>
<sequence length="257" mass="28607">MDWVKLDCTYYLDGAIVLAGEAAEVLFTRAMAWCGDQENGGFVPREVLPRLTPTRGAARARALVTHGLWVEVGGGWRFVAWDRHQTTREQLDAKRQAGRERQQSWRDRKKSTRDGVRNGVTNADVTQREVEVEVEVDAAAAATREPPPLPVDIEILRAGLEASKMSARWDRLTPEQTAEIQDLIDVHGDGPLIRSAISQHRPDRPAAFAQAWLTGWRHLRRPGDLALVPTSDPCTKPGHTGTVRHCNQCASEQKAAR</sequence>
<evidence type="ECO:0000313" key="3">
    <source>
        <dbReference type="Proteomes" id="UP001501612"/>
    </source>
</evidence>
<feature type="region of interest" description="Disordered" evidence="1">
    <location>
        <begin position="91"/>
        <end position="119"/>
    </location>
</feature>
<comment type="caution">
    <text evidence="2">The sequence shown here is derived from an EMBL/GenBank/DDBJ whole genome shotgun (WGS) entry which is preliminary data.</text>
</comment>
<organism evidence="2 3">
    <name type="scientific">Nocardioides lentus</name>
    <dbReference type="NCBI Taxonomy" id="338077"/>
    <lineage>
        <taxon>Bacteria</taxon>
        <taxon>Bacillati</taxon>
        <taxon>Actinomycetota</taxon>
        <taxon>Actinomycetes</taxon>
        <taxon>Propionibacteriales</taxon>
        <taxon>Nocardioidaceae</taxon>
        <taxon>Nocardioides</taxon>
    </lineage>
</organism>
<feature type="compositionally biased region" description="Basic and acidic residues" evidence="1">
    <location>
        <begin position="91"/>
        <end position="116"/>
    </location>
</feature>
<dbReference type="RefSeq" id="WP_344004089.1">
    <property type="nucleotide sequence ID" value="NZ_BAAAMY010000002.1"/>
</dbReference>
<dbReference type="Proteomes" id="UP001501612">
    <property type="component" value="Unassembled WGS sequence"/>
</dbReference>
<accession>A0ABP5AEW2</accession>
<evidence type="ECO:0000256" key="1">
    <source>
        <dbReference type="SAM" id="MobiDB-lite"/>
    </source>
</evidence>
<evidence type="ECO:0008006" key="4">
    <source>
        <dbReference type="Google" id="ProtNLM"/>
    </source>
</evidence>
<keyword evidence="3" id="KW-1185">Reference proteome</keyword>
<dbReference type="EMBL" id="BAAAMY010000002">
    <property type="protein sequence ID" value="GAA1909236.1"/>
    <property type="molecule type" value="Genomic_DNA"/>
</dbReference>
<reference evidence="3" key="1">
    <citation type="journal article" date="2019" name="Int. J. Syst. Evol. Microbiol.">
        <title>The Global Catalogue of Microorganisms (GCM) 10K type strain sequencing project: providing services to taxonomists for standard genome sequencing and annotation.</title>
        <authorList>
            <consortium name="The Broad Institute Genomics Platform"/>
            <consortium name="The Broad Institute Genome Sequencing Center for Infectious Disease"/>
            <person name="Wu L."/>
            <person name="Ma J."/>
        </authorList>
    </citation>
    <scope>NUCLEOTIDE SEQUENCE [LARGE SCALE GENOMIC DNA]</scope>
    <source>
        <strain evidence="3">JCM 14046</strain>
    </source>
</reference>
<gene>
    <name evidence="2" type="ORF">GCM10009737_08050</name>
</gene>